<evidence type="ECO:0000256" key="2">
    <source>
        <dbReference type="ARBA" id="ARBA00023136"/>
    </source>
</evidence>
<dbReference type="Gene3D" id="3.30.160.150">
    <property type="entry name" value="Lipoprotein like domain"/>
    <property type="match status" value="1"/>
</dbReference>
<proteinExistence type="predicted"/>
<dbReference type="PANTHER" id="PTHR38098:SF1">
    <property type="entry name" value="LPS-ASSEMBLY LIPOPROTEIN LPTE"/>
    <property type="match status" value="1"/>
</dbReference>
<keyword evidence="2" id="KW-0472">Membrane</keyword>
<accession>A0A3B0WI11</accession>
<feature type="region of interest" description="Disordered" evidence="4">
    <location>
        <begin position="172"/>
        <end position="192"/>
    </location>
</feature>
<keyword evidence="1" id="KW-0732">Signal</keyword>
<reference evidence="5" key="1">
    <citation type="submission" date="2018-06" db="EMBL/GenBank/DDBJ databases">
        <authorList>
            <person name="Zhirakovskaya E."/>
        </authorList>
    </citation>
    <scope>NUCLEOTIDE SEQUENCE</scope>
</reference>
<evidence type="ECO:0000256" key="3">
    <source>
        <dbReference type="ARBA" id="ARBA00023237"/>
    </source>
</evidence>
<protein>
    <recommendedName>
        <fullName evidence="6">LPS-assembly lipoprotein LptE</fullName>
    </recommendedName>
</protein>
<dbReference type="GO" id="GO:0019867">
    <property type="term" value="C:outer membrane"/>
    <property type="evidence" value="ECO:0007669"/>
    <property type="project" value="InterPro"/>
</dbReference>
<dbReference type="EMBL" id="UOFB01000316">
    <property type="protein sequence ID" value="VAW49049.1"/>
    <property type="molecule type" value="Genomic_DNA"/>
</dbReference>
<evidence type="ECO:0000313" key="5">
    <source>
        <dbReference type="EMBL" id="VAW49049.1"/>
    </source>
</evidence>
<evidence type="ECO:0008006" key="6">
    <source>
        <dbReference type="Google" id="ProtNLM"/>
    </source>
</evidence>
<gene>
    <name evidence="5" type="ORF">MNBD_GAMMA04-903</name>
</gene>
<dbReference type="AlphaFoldDB" id="A0A3B0WI11"/>
<name>A0A3B0WI11_9ZZZZ</name>
<keyword evidence="3" id="KW-0998">Cell outer membrane</keyword>
<dbReference type="PANTHER" id="PTHR38098">
    <property type="entry name" value="LPS-ASSEMBLY LIPOPROTEIN LPTE"/>
    <property type="match status" value="1"/>
</dbReference>
<dbReference type="InterPro" id="IPR007485">
    <property type="entry name" value="LPS_assembly_LptE"/>
</dbReference>
<dbReference type="GO" id="GO:0043165">
    <property type="term" value="P:Gram-negative-bacterium-type cell outer membrane assembly"/>
    <property type="evidence" value="ECO:0007669"/>
    <property type="project" value="InterPro"/>
</dbReference>
<dbReference type="GO" id="GO:1990351">
    <property type="term" value="C:transporter complex"/>
    <property type="evidence" value="ECO:0007669"/>
    <property type="project" value="TreeGrafter"/>
</dbReference>
<dbReference type="GO" id="GO:0015920">
    <property type="term" value="P:lipopolysaccharide transport"/>
    <property type="evidence" value="ECO:0007669"/>
    <property type="project" value="TreeGrafter"/>
</dbReference>
<dbReference type="Pfam" id="PF04390">
    <property type="entry name" value="LptE"/>
    <property type="match status" value="1"/>
</dbReference>
<sequence>MNAVFLLLLTLFITGCGFQLRGMDSLGQLQFKTVFVQNESQARIEIQQALRKQLALSGVQRVDLASQAEVVIRLQPTSYKVSRTAFSGQGDATAELLKMSQSFTAFWGLTGNTLVTGTVETYRDRQIETAALLASEQEVIGMRQSMAEALARQMMDRINRAVQKQFGLSESAADSAVNPVNSAQPAHDVNAK</sequence>
<evidence type="ECO:0000256" key="4">
    <source>
        <dbReference type="SAM" id="MobiDB-lite"/>
    </source>
</evidence>
<dbReference type="GO" id="GO:0001530">
    <property type="term" value="F:lipopolysaccharide binding"/>
    <property type="evidence" value="ECO:0007669"/>
    <property type="project" value="TreeGrafter"/>
</dbReference>
<evidence type="ECO:0000256" key="1">
    <source>
        <dbReference type="ARBA" id="ARBA00022729"/>
    </source>
</evidence>
<organism evidence="5">
    <name type="scientific">hydrothermal vent metagenome</name>
    <dbReference type="NCBI Taxonomy" id="652676"/>
    <lineage>
        <taxon>unclassified sequences</taxon>
        <taxon>metagenomes</taxon>
        <taxon>ecological metagenomes</taxon>
    </lineage>
</organism>